<dbReference type="SUPFAM" id="SSF53448">
    <property type="entry name" value="Nucleotide-diphospho-sugar transferases"/>
    <property type="match status" value="1"/>
</dbReference>
<proteinExistence type="inferred from homology"/>
<dbReference type="InterPro" id="IPR001173">
    <property type="entry name" value="Glyco_trans_2-like"/>
</dbReference>
<comment type="similarity">
    <text evidence="1">Belongs to the glycosyltransferase 2 family.</text>
</comment>
<organism evidence="6 7">
    <name type="scientific">Planosporangium thailandense</name>
    <dbReference type="NCBI Taxonomy" id="765197"/>
    <lineage>
        <taxon>Bacteria</taxon>
        <taxon>Bacillati</taxon>
        <taxon>Actinomycetota</taxon>
        <taxon>Actinomycetes</taxon>
        <taxon>Micromonosporales</taxon>
        <taxon>Micromonosporaceae</taxon>
        <taxon>Planosporangium</taxon>
    </lineage>
</organism>
<gene>
    <name evidence="6" type="ORF">HC031_06810</name>
</gene>
<keyword evidence="3" id="KW-0472">Membrane</keyword>
<dbReference type="PANTHER" id="PTHR48090:SF7">
    <property type="entry name" value="RFBJ PROTEIN"/>
    <property type="match status" value="1"/>
</dbReference>
<keyword evidence="3" id="KW-1133">Transmembrane helix</keyword>
<evidence type="ECO:0000259" key="4">
    <source>
        <dbReference type="Pfam" id="PF00535"/>
    </source>
</evidence>
<evidence type="ECO:0000259" key="5">
    <source>
        <dbReference type="Pfam" id="PF26629"/>
    </source>
</evidence>
<accession>A0ABX0XVP3</accession>
<keyword evidence="3" id="KW-0812">Transmembrane</keyword>
<name>A0ABX0XVP3_9ACTN</name>
<dbReference type="CDD" id="cd04179">
    <property type="entry name" value="DPM_DPG-synthase_like"/>
    <property type="match status" value="1"/>
</dbReference>
<evidence type="ECO:0000313" key="7">
    <source>
        <dbReference type="Proteomes" id="UP000722989"/>
    </source>
</evidence>
<dbReference type="Pfam" id="PF26629">
    <property type="entry name" value="GT2_TM_C"/>
    <property type="match status" value="1"/>
</dbReference>
<sequence length="418" mass="45056">MSGNARPLEVTVVLPCLNEAETVEVCVRKAVDCLRRLDVKGEVIVSDNGSTDGSQTLARAAGARVVPAPLRGYGAALMAGVEAARGRYVIMGDADDSYDLGNLEPFITELRKGHDVVMGNRFRGGIKRGAMPALHKYLGNPALSWLGRVLFGLRDVGDFHCGLRGFNRDRIRALGLCMPGMEFASELVIRAALARYSIAEVPTTLSPDGRSRSPHLRTWRDGWRHLRFLLVFAPQKTLMLPGLVLALLGLAGTAWLAPGRQSAGHISFDVSALVYTCLAVLVGVQLLLFGGFARLYGIQEGLTREDTHATWTRLFRLETCAAVALLLIGAGLTGTFIAIGAWSRTGFGELDAHRTLRLVVPSATAIALGIVVICSGFFASLLTLRSVDRRTRMPTPVEFKSLDGAPTTKPATVANRRP</sequence>
<dbReference type="Pfam" id="PF00535">
    <property type="entry name" value="Glycos_transf_2"/>
    <property type="match status" value="1"/>
</dbReference>
<dbReference type="Proteomes" id="UP000722989">
    <property type="component" value="Unassembled WGS sequence"/>
</dbReference>
<evidence type="ECO:0000256" key="1">
    <source>
        <dbReference type="ARBA" id="ARBA00006739"/>
    </source>
</evidence>
<dbReference type="EMBL" id="JAATVY010000003">
    <property type="protein sequence ID" value="NJC69430.1"/>
    <property type="molecule type" value="Genomic_DNA"/>
</dbReference>
<feature type="transmembrane region" description="Helical" evidence="3">
    <location>
        <begin position="272"/>
        <end position="296"/>
    </location>
</feature>
<dbReference type="InterPro" id="IPR050256">
    <property type="entry name" value="Glycosyltransferase_2"/>
</dbReference>
<evidence type="ECO:0000256" key="2">
    <source>
        <dbReference type="SAM" id="MobiDB-lite"/>
    </source>
</evidence>
<comment type="caution">
    <text evidence="6">The sequence shown here is derived from an EMBL/GenBank/DDBJ whole genome shotgun (WGS) entry which is preliminary data.</text>
</comment>
<protein>
    <submittedName>
        <fullName evidence="6">Glycosyltransferase family 2 protein</fullName>
    </submittedName>
</protein>
<feature type="domain" description="Low-salt glycan biosynthesis hexosyltransferase Agl6 C-terminal transmembrane region" evidence="5">
    <location>
        <begin position="292"/>
        <end position="382"/>
    </location>
</feature>
<reference evidence="6 7" key="1">
    <citation type="submission" date="2020-03" db="EMBL/GenBank/DDBJ databases">
        <title>WGS of the type strain of Planosporangium spp.</title>
        <authorList>
            <person name="Thawai C."/>
        </authorList>
    </citation>
    <scope>NUCLEOTIDE SEQUENCE [LARGE SCALE GENOMIC DNA]</scope>
    <source>
        <strain evidence="6 7">TBRC 5610</strain>
    </source>
</reference>
<feature type="transmembrane region" description="Helical" evidence="3">
    <location>
        <begin position="362"/>
        <end position="384"/>
    </location>
</feature>
<evidence type="ECO:0000256" key="3">
    <source>
        <dbReference type="SAM" id="Phobius"/>
    </source>
</evidence>
<dbReference type="InterPro" id="IPR029044">
    <property type="entry name" value="Nucleotide-diphossugar_trans"/>
</dbReference>
<evidence type="ECO:0000313" key="6">
    <source>
        <dbReference type="EMBL" id="NJC69430.1"/>
    </source>
</evidence>
<feature type="region of interest" description="Disordered" evidence="2">
    <location>
        <begin position="398"/>
        <end position="418"/>
    </location>
</feature>
<feature type="domain" description="Glycosyltransferase 2-like" evidence="4">
    <location>
        <begin position="11"/>
        <end position="171"/>
    </location>
</feature>
<dbReference type="InterPro" id="IPR058718">
    <property type="entry name" value="Agl6_TM_C"/>
</dbReference>
<feature type="transmembrane region" description="Helical" evidence="3">
    <location>
        <begin position="237"/>
        <end position="257"/>
    </location>
</feature>
<dbReference type="Gene3D" id="3.90.550.10">
    <property type="entry name" value="Spore Coat Polysaccharide Biosynthesis Protein SpsA, Chain A"/>
    <property type="match status" value="1"/>
</dbReference>
<keyword evidence="7" id="KW-1185">Reference proteome</keyword>
<feature type="transmembrane region" description="Helical" evidence="3">
    <location>
        <begin position="317"/>
        <end position="342"/>
    </location>
</feature>
<dbReference type="PANTHER" id="PTHR48090">
    <property type="entry name" value="UNDECAPRENYL-PHOSPHATE 4-DEOXY-4-FORMAMIDO-L-ARABINOSE TRANSFERASE-RELATED"/>
    <property type="match status" value="1"/>
</dbReference>